<sequence>MSDPLLVMLHINGLNTVLLIDQTGSYTPV</sequence>
<protein>
    <submittedName>
        <fullName evidence="1">Uncharacterized protein</fullName>
    </submittedName>
</protein>
<name>A0A0E9Q8D1_ANGAN</name>
<proteinExistence type="predicted"/>
<accession>A0A0E9Q8D1</accession>
<organism evidence="1">
    <name type="scientific">Anguilla anguilla</name>
    <name type="common">European freshwater eel</name>
    <name type="synonym">Muraena anguilla</name>
    <dbReference type="NCBI Taxonomy" id="7936"/>
    <lineage>
        <taxon>Eukaryota</taxon>
        <taxon>Metazoa</taxon>
        <taxon>Chordata</taxon>
        <taxon>Craniata</taxon>
        <taxon>Vertebrata</taxon>
        <taxon>Euteleostomi</taxon>
        <taxon>Actinopterygii</taxon>
        <taxon>Neopterygii</taxon>
        <taxon>Teleostei</taxon>
        <taxon>Anguilliformes</taxon>
        <taxon>Anguillidae</taxon>
        <taxon>Anguilla</taxon>
    </lineage>
</organism>
<dbReference type="AlphaFoldDB" id="A0A0E9Q8D1"/>
<evidence type="ECO:0000313" key="1">
    <source>
        <dbReference type="EMBL" id="JAH13004.1"/>
    </source>
</evidence>
<reference evidence="1" key="1">
    <citation type="submission" date="2014-11" db="EMBL/GenBank/DDBJ databases">
        <authorList>
            <person name="Amaro Gonzalez C."/>
        </authorList>
    </citation>
    <scope>NUCLEOTIDE SEQUENCE</scope>
</reference>
<dbReference type="EMBL" id="GBXM01095573">
    <property type="protein sequence ID" value="JAH13004.1"/>
    <property type="molecule type" value="Transcribed_RNA"/>
</dbReference>
<reference evidence="1" key="2">
    <citation type="journal article" date="2015" name="Fish Shellfish Immunol.">
        <title>Early steps in the European eel (Anguilla anguilla)-Vibrio vulnificus interaction in the gills: Role of the RtxA13 toxin.</title>
        <authorList>
            <person name="Callol A."/>
            <person name="Pajuelo D."/>
            <person name="Ebbesson L."/>
            <person name="Teles M."/>
            <person name="MacKenzie S."/>
            <person name="Amaro C."/>
        </authorList>
    </citation>
    <scope>NUCLEOTIDE SEQUENCE</scope>
</reference>